<evidence type="ECO:0000313" key="2">
    <source>
        <dbReference type="EMBL" id="MBZ2208585.1"/>
    </source>
</evidence>
<evidence type="ECO:0000256" key="1">
    <source>
        <dbReference type="SAM" id="Phobius"/>
    </source>
</evidence>
<feature type="transmembrane region" description="Helical" evidence="1">
    <location>
        <begin position="73"/>
        <end position="92"/>
    </location>
</feature>
<keyword evidence="3" id="KW-1185">Reference proteome</keyword>
<reference evidence="2 3" key="1">
    <citation type="submission" date="2021-01" db="EMBL/GenBank/DDBJ databases">
        <authorList>
            <person name="Ruan W."/>
            <person name="Khan S.A."/>
            <person name="Jeon C.O."/>
        </authorList>
    </citation>
    <scope>NUCLEOTIDE SEQUENCE [LARGE SCALE GENOMIC DNA]</scope>
    <source>
        <strain evidence="2 3">R798</strain>
    </source>
</reference>
<proteinExistence type="predicted"/>
<keyword evidence="1" id="KW-1133">Transmembrane helix</keyword>
<dbReference type="Proteomes" id="UP000809349">
    <property type="component" value="Unassembled WGS sequence"/>
</dbReference>
<name>A0ABS7SRM2_9BURK</name>
<protein>
    <submittedName>
        <fullName evidence="2">Uncharacterized protein</fullName>
    </submittedName>
</protein>
<organism evidence="2 3">
    <name type="scientific">Massilia soli</name>
    <dbReference type="NCBI Taxonomy" id="2792854"/>
    <lineage>
        <taxon>Bacteria</taxon>
        <taxon>Pseudomonadati</taxon>
        <taxon>Pseudomonadota</taxon>
        <taxon>Betaproteobacteria</taxon>
        <taxon>Burkholderiales</taxon>
        <taxon>Oxalobacteraceae</taxon>
        <taxon>Telluria group</taxon>
        <taxon>Massilia</taxon>
    </lineage>
</organism>
<keyword evidence="1" id="KW-0812">Transmembrane</keyword>
<sequence>MCTTITNMVLTALALVVVRAETYALLEAVAYARKLNGSLVRKLQIGSARYEWASIIWHERSVEKPAYSIMRPLALFIATVFGAVAAMDFAGLPGNSPLVMLMGLAVSGGYFAKAYGASFVAHRQSVAECQRQGTWHLA</sequence>
<dbReference type="EMBL" id="JAFBIL020000006">
    <property type="protein sequence ID" value="MBZ2208585.1"/>
    <property type="molecule type" value="Genomic_DNA"/>
</dbReference>
<comment type="caution">
    <text evidence="2">The sequence shown here is derived from an EMBL/GenBank/DDBJ whole genome shotgun (WGS) entry which is preliminary data.</text>
</comment>
<accession>A0ABS7SRM2</accession>
<evidence type="ECO:0000313" key="3">
    <source>
        <dbReference type="Proteomes" id="UP000809349"/>
    </source>
</evidence>
<keyword evidence="1" id="KW-0472">Membrane</keyword>
<gene>
    <name evidence="2" type="ORF">I4X03_015070</name>
</gene>
<reference evidence="2 3" key="2">
    <citation type="submission" date="2021-08" db="EMBL/GenBank/DDBJ databases">
        <title>Massilia sp. R798.</title>
        <authorList>
            <person name="Baek J.H."/>
            <person name="Jung H.S."/>
            <person name="Kim K.R."/>
            <person name="Jeon C.O."/>
        </authorList>
    </citation>
    <scope>NUCLEOTIDE SEQUENCE [LARGE SCALE GENOMIC DNA]</scope>
    <source>
        <strain evidence="2 3">R798</strain>
    </source>
</reference>
<dbReference type="RefSeq" id="WP_223469071.1">
    <property type="nucleotide sequence ID" value="NZ_JAFBIL020000006.1"/>
</dbReference>